<dbReference type="Pfam" id="PF07478">
    <property type="entry name" value="Dala_Dala_lig_C"/>
    <property type="match status" value="1"/>
</dbReference>
<evidence type="ECO:0000256" key="14">
    <source>
        <dbReference type="PIRSR" id="PIRSR039102-2"/>
    </source>
</evidence>
<keyword evidence="9 12" id="KW-0573">Peptidoglycan synthesis</keyword>
<evidence type="ECO:0000256" key="13">
    <source>
        <dbReference type="PIRSR" id="PIRSR039102-1"/>
    </source>
</evidence>
<feature type="binding site" evidence="14">
    <location>
        <begin position="214"/>
        <end position="221"/>
    </location>
    <ligand>
        <name>ATP</name>
        <dbReference type="ChEBI" id="CHEBI:30616"/>
    </ligand>
</feature>
<comment type="similarity">
    <text evidence="2 12">Belongs to the D-alanine--D-alanine ligase family.</text>
</comment>
<dbReference type="HAMAP" id="MF_00047">
    <property type="entry name" value="Dala_Dala_lig"/>
    <property type="match status" value="1"/>
</dbReference>
<keyword evidence="11 12" id="KW-0961">Cell wall biogenesis/degradation</keyword>
<evidence type="ECO:0000256" key="8">
    <source>
        <dbReference type="ARBA" id="ARBA00022960"/>
    </source>
</evidence>
<keyword evidence="10 15" id="KW-0464">Manganese</keyword>
<dbReference type="InterPro" id="IPR011761">
    <property type="entry name" value="ATP-grasp"/>
</dbReference>
<dbReference type="InterPro" id="IPR011127">
    <property type="entry name" value="Dala_Dala_lig_N"/>
</dbReference>
<dbReference type="PROSITE" id="PS00844">
    <property type="entry name" value="DALA_DALA_LIGASE_2"/>
    <property type="match status" value="1"/>
</dbReference>
<evidence type="ECO:0000313" key="20">
    <source>
        <dbReference type="Proteomes" id="UP000032483"/>
    </source>
</evidence>
<keyword evidence="5 14" id="KW-0547">Nucleotide-binding</keyword>
<feature type="binding site" evidence="15">
    <location>
        <position position="308"/>
    </location>
    <ligand>
        <name>Mg(2+)</name>
        <dbReference type="ChEBI" id="CHEBI:18420"/>
        <label>2</label>
    </ligand>
</feature>
<evidence type="ECO:0000256" key="15">
    <source>
        <dbReference type="PIRSR" id="PIRSR039102-3"/>
    </source>
</evidence>
<dbReference type="GO" id="GO:0005829">
    <property type="term" value="C:cytosol"/>
    <property type="evidence" value="ECO:0007669"/>
    <property type="project" value="TreeGrafter"/>
</dbReference>
<dbReference type="NCBIfam" id="TIGR01205">
    <property type="entry name" value="D_ala_D_alaTIGR"/>
    <property type="match status" value="1"/>
</dbReference>
<dbReference type="InterPro" id="IPR013815">
    <property type="entry name" value="ATP_grasp_subdomain_1"/>
</dbReference>
<dbReference type="InterPro" id="IPR000291">
    <property type="entry name" value="D-Ala_lig_Van_CS"/>
</dbReference>
<dbReference type="GO" id="GO:0005524">
    <property type="term" value="F:ATP binding"/>
    <property type="evidence" value="ECO:0007669"/>
    <property type="project" value="UniProtKB-UniRule"/>
</dbReference>
<comment type="function">
    <text evidence="12">Cell wall formation.</text>
</comment>
<evidence type="ECO:0000256" key="2">
    <source>
        <dbReference type="ARBA" id="ARBA00010871"/>
    </source>
</evidence>
<dbReference type="Gene3D" id="3.30.1490.20">
    <property type="entry name" value="ATP-grasp fold, A domain"/>
    <property type="match status" value="1"/>
</dbReference>
<evidence type="ECO:0000313" key="21">
    <source>
        <dbReference type="Proteomes" id="UP000472755"/>
    </source>
</evidence>
<evidence type="ECO:0000256" key="11">
    <source>
        <dbReference type="ARBA" id="ARBA00023316"/>
    </source>
</evidence>
<evidence type="ECO:0000256" key="3">
    <source>
        <dbReference type="ARBA" id="ARBA00022598"/>
    </source>
</evidence>
<feature type="binding site" evidence="15">
    <location>
        <position position="308"/>
    </location>
    <ligand>
        <name>Mg(2+)</name>
        <dbReference type="ChEBI" id="CHEBI:18420"/>
        <label>1</label>
    </ligand>
</feature>
<evidence type="ECO:0000256" key="10">
    <source>
        <dbReference type="ARBA" id="ARBA00023211"/>
    </source>
</evidence>
<dbReference type="FunFam" id="3.30.470.20:FF:000008">
    <property type="entry name" value="D-alanine--D-alanine ligase"/>
    <property type="match status" value="1"/>
</dbReference>
<evidence type="ECO:0000313" key="18">
    <source>
        <dbReference type="EMBL" id="KJF39414.1"/>
    </source>
</evidence>
<dbReference type="Proteomes" id="UP000032483">
    <property type="component" value="Unassembled WGS sequence"/>
</dbReference>
<dbReference type="InterPro" id="IPR005905">
    <property type="entry name" value="D_ala_D_ala"/>
</dbReference>
<dbReference type="Gene3D" id="3.40.50.20">
    <property type="match status" value="1"/>
</dbReference>
<dbReference type="InterPro" id="IPR011095">
    <property type="entry name" value="Dala_Dala_lig_C"/>
</dbReference>
<feature type="binding site" evidence="14">
    <location>
        <begin position="176"/>
        <end position="178"/>
    </location>
    <ligand>
        <name>ATP</name>
        <dbReference type="ChEBI" id="CHEBI:30616"/>
    </ligand>
</feature>
<dbReference type="PROSITE" id="PS00843">
    <property type="entry name" value="DALA_DALA_LIGASE_1"/>
    <property type="match status" value="1"/>
</dbReference>
<comment type="catalytic activity">
    <reaction evidence="12">
        <text>2 D-alanine + ATP = D-alanyl-D-alanine + ADP + phosphate + H(+)</text>
        <dbReference type="Rhea" id="RHEA:11224"/>
        <dbReference type="ChEBI" id="CHEBI:15378"/>
        <dbReference type="ChEBI" id="CHEBI:30616"/>
        <dbReference type="ChEBI" id="CHEBI:43474"/>
        <dbReference type="ChEBI" id="CHEBI:57416"/>
        <dbReference type="ChEBI" id="CHEBI:57822"/>
        <dbReference type="ChEBI" id="CHEBI:456216"/>
        <dbReference type="EC" id="6.3.2.4"/>
    </reaction>
</comment>
<dbReference type="Gene3D" id="3.30.470.20">
    <property type="entry name" value="ATP-grasp fold, B domain"/>
    <property type="match status" value="1"/>
</dbReference>
<dbReference type="GO" id="GO:0046872">
    <property type="term" value="F:metal ion binding"/>
    <property type="evidence" value="ECO:0007669"/>
    <property type="project" value="UniProtKB-KW"/>
</dbReference>
<dbReference type="InterPro" id="IPR016185">
    <property type="entry name" value="PreATP-grasp_dom_sf"/>
</dbReference>
<comment type="cofactor">
    <cofactor evidence="15">
        <name>Mg(2+)</name>
        <dbReference type="ChEBI" id="CHEBI:18420"/>
    </cofactor>
    <cofactor evidence="15">
        <name>Mn(2+)</name>
        <dbReference type="ChEBI" id="CHEBI:29035"/>
    </cofactor>
    <text evidence="15">Binds 2 magnesium or manganese ions per subunit.</text>
</comment>
<proteinExistence type="inferred from homology"/>
<dbReference type="NCBIfam" id="NF002528">
    <property type="entry name" value="PRK01966.1-4"/>
    <property type="match status" value="1"/>
</dbReference>
<feature type="binding site" evidence="14">
    <location>
        <position position="135"/>
    </location>
    <ligand>
        <name>ATP</name>
        <dbReference type="ChEBI" id="CHEBI:30616"/>
    </ligand>
</feature>
<reference evidence="18" key="1">
    <citation type="submission" date="2015-02" db="EMBL/GenBank/DDBJ databases">
        <title>A novel member of the family Ruminococcaceae isolated from human feces.</title>
        <authorList>
            <person name="Shkoporov A.N."/>
            <person name="Chaplin A.V."/>
            <person name="Motuzova O.V."/>
            <person name="Kafarskaia L.I."/>
            <person name="Khokhlova E.V."/>
            <person name="Efimov B.A."/>
        </authorList>
    </citation>
    <scope>NUCLEOTIDE SEQUENCE [LARGE SCALE GENOMIC DNA]</scope>
    <source>
        <strain evidence="18">585-1</strain>
    </source>
</reference>
<evidence type="ECO:0000256" key="9">
    <source>
        <dbReference type="ARBA" id="ARBA00022984"/>
    </source>
</evidence>
<evidence type="ECO:0000256" key="7">
    <source>
        <dbReference type="ARBA" id="ARBA00022842"/>
    </source>
</evidence>
<name>A0A0D8IY49_9FIRM</name>
<feature type="domain" description="ATP-grasp" evidence="17">
    <location>
        <begin position="139"/>
        <end position="341"/>
    </location>
</feature>
<dbReference type="GO" id="GO:0071555">
    <property type="term" value="P:cell wall organization"/>
    <property type="evidence" value="ECO:0007669"/>
    <property type="project" value="UniProtKB-KW"/>
</dbReference>
<feature type="binding site" evidence="15">
    <location>
        <position position="295"/>
    </location>
    <ligand>
        <name>Mg(2+)</name>
        <dbReference type="ChEBI" id="CHEBI:18420"/>
        <label>1</label>
    </ligand>
</feature>
<keyword evidence="12" id="KW-0963">Cytoplasm</keyword>
<protein>
    <recommendedName>
        <fullName evidence="12">D-alanine--D-alanine ligase</fullName>
        <ecNumber evidence="12">6.3.2.4</ecNumber>
    </recommendedName>
    <alternativeName>
        <fullName evidence="12">D-Ala-D-Ala ligase</fullName>
    </alternativeName>
    <alternativeName>
        <fullName evidence="12">D-alanylalanine synthetase</fullName>
    </alternativeName>
</protein>
<keyword evidence="6 16" id="KW-0067">ATP-binding</keyword>
<keyword evidence="8 12" id="KW-0133">Cell shape</keyword>
<dbReference type="PATRIC" id="fig|1550024.3.peg.2848"/>
<dbReference type="PIRSF" id="PIRSF039102">
    <property type="entry name" value="Ddl/VanB"/>
    <property type="match status" value="1"/>
</dbReference>
<reference evidence="19 21" key="2">
    <citation type="journal article" date="2019" name="Nat. Med.">
        <title>A library of human gut bacterial isolates paired with longitudinal multiomics data enables mechanistic microbiome research.</title>
        <authorList>
            <person name="Poyet M."/>
            <person name="Groussin M."/>
            <person name="Gibbons S.M."/>
            <person name="Avila-Pacheco J."/>
            <person name="Jiang X."/>
            <person name="Kearney S.M."/>
            <person name="Perrotta A.R."/>
            <person name="Berdy B."/>
            <person name="Zhao S."/>
            <person name="Lieberman T.D."/>
            <person name="Swanson P.K."/>
            <person name="Smith M."/>
            <person name="Roesemann S."/>
            <person name="Alexander J.E."/>
            <person name="Rich S.A."/>
            <person name="Livny J."/>
            <person name="Vlamakis H."/>
            <person name="Clish C."/>
            <person name="Bullock K."/>
            <person name="Deik A."/>
            <person name="Scott J."/>
            <person name="Pierce K.A."/>
            <person name="Xavier R.J."/>
            <person name="Alm E.J."/>
        </authorList>
    </citation>
    <scope>NUCLEOTIDE SEQUENCE [LARGE SCALE GENOMIC DNA]</scope>
    <source>
        <strain evidence="19 21">BIOML-A4</strain>
    </source>
</reference>
<feature type="active site" evidence="13">
    <location>
        <position position="319"/>
    </location>
</feature>
<dbReference type="PANTHER" id="PTHR23132:SF25">
    <property type="entry name" value="D-ALANINE--D-ALANINE LIGASE A"/>
    <property type="match status" value="1"/>
</dbReference>
<evidence type="ECO:0000256" key="4">
    <source>
        <dbReference type="ARBA" id="ARBA00022723"/>
    </source>
</evidence>
<dbReference type="GeneID" id="42857391"/>
<gene>
    <name evidence="18" type="primary">vanB</name>
    <name evidence="12" type="synonym">ddl</name>
    <name evidence="19" type="synonym">vanG</name>
    <name evidence="19" type="ORF">GMD59_13520</name>
    <name evidence="18" type="ORF">TQ39_12485</name>
</gene>
<dbReference type="RefSeq" id="WP_009321986.1">
    <property type="nucleotide sequence ID" value="NZ_CAOJUJ010000010.1"/>
</dbReference>
<dbReference type="PANTHER" id="PTHR23132">
    <property type="entry name" value="D-ALANINE--D-ALANINE LIGASE"/>
    <property type="match status" value="1"/>
</dbReference>
<evidence type="ECO:0000256" key="12">
    <source>
        <dbReference type="HAMAP-Rule" id="MF_00047"/>
    </source>
</evidence>
<accession>A0A0D8IY49</accession>
<keyword evidence="3 12" id="KW-0436">Ligase</keyword>
<sequence>MEKIKVAVLFGGQSTEHAVSLQSACAVLHAMKGTRFEAVPVGITREGRWFWYRGPLDAVGEGVWEKEECAPVTLTPDASVHGLLVQGAGSLYLDAAFPVLHGKNGEDGTVQGLLALAGIPCVGCGVLASALCMDKDAAHRLARAAGVEVPPCVVLHAPPRPEVLAACTHGLRYPLFVKPACAGSSFGVTRVETPDALPAAVAEAFRHDGKVLVEQAVPGFEVGCAVLGAGEALTVGEVDEIELAHGFFDYTEKYTLETARIHMPARLSLAERDRVREAAKTVYRALCCTGFARVDLFYTPDGRIVFNEVNTIPGFTEHSRFPGMMRGAGVEFGPLVERLLEQAVADV</sequence>
<feature type="binding site" evidence="15">
    <location>
        <position position="310"/>
    </location>
    <ligand>
        <name>Mg(2+)</name>
        <dbReference type="ChEBI" id="CHEBI:18420"/>
        <label>2</label>
    </ligand>
</feature>
<feature type="active site" evidence="13">
    <location>
        <position position="184"/>
    </location>
</feature>
<dbReference type="Pfam" id="PF01820">
    <property type="entry name" value="Dala_Dala_lig_N"/>
    <property type="match status" value="1"/>
</dbReference>
<evidence type="ECO:0000256" key="6">
    <source>
        <dbReference type="ARBA" id="ARBA00022840"/>
    </source>
</evidence>
<evidence type="ECO:0000256" key="1">
    <source>
        <dbReference type="ARBA" id="ARBA00001936"/>
    </source>
</evidence>
<dbReference type="EC" id="6.3.2.4" evidence="12"/>
<comment type="caution">
    <text evidence="18">The sequence shown here is derived from an EMBL/GenBank/DDBJ whole genome shotgun (WGS) entry which is preliminary data.</text>
</comment>
<evidence type="ECO:0000259" key="17">
    <source>
        <dbReference type="PROSITE" id="PS50975"/>
    </source>
</evidence>
<keyword evidence="7 15" id="KW-0460">Magnesium</keyword>
<dbReference type="GO" id="GO:0008360">
    <property type="term" value="P:regulation of cell shape"/>
    <property type="evidence" value="ECO:0007669"/>
    <property type="project" value="UniProtKB-KW"/>
</dbReference>
<dbReference type="Proteomes" id="UP000472755">
    <property type="component" value="Unassembled WGS sequence"/>
</dbReference>
<feature type="active site" evidence="13">
    <location>
        <position position="16"/>
    </location>
</feature>
<dbReference type="PROSITE" id="PS50975">
    <property type="entry name" value="ATP_GRASP"/>
    <property type="match status" value="1"/>
</dbReference>
<comment type="pathway">
    <text evidence="12">Cell wall biogenesis; peptidoglycan biosynthesis.</text>
</comment>
<comment type="cofactor">
    <cofactor evidence="1">
        <name>Mn(2+)</name>
        <dbReference type="ChEBI" id="CHEBI:29035"/>
    </cofactor>
</comment>
<evidence type="ECO:0000313" key="19">
    <source>
        <dbReference type="EMBL" id="MTS28298.1"/>
    </source>
</evidence>
<dbReference type="GO" id="GO:0009252">
    <property type="term" value="P:peptidoglycan biosynthetic process"/>
    <property type="evidence" value="ECO:0007669"/>
    <property type="project" value="UniProtKB-UniRule"/>
</dbReference>
<evidence type="ECO:0000256" key="16">
    <source>
        <dbReference type="PROSITE-ProRule" id="PRU00409"/>
    </source>
</evidence>
<dbReference type="NCBIfam" id="NF000091">
    <property type="entry name" value="D_ala_D_ser_VanG"/>
    <property type="match status" value="1"/>
</dbReference>
<organism evidence="18 20">
    <name type="scientific">Ruthenibacterium lactatiformans</name>
    <dbReference type="NCBI Taxonomy" id="1550024"/>
    <lineage>
        <taxon>Bacteria</taxon>
        <taxon>Bacillati</taxon>
        <taxon>Bacillota</taxon>
        <taxon>Clostridia</taxon>
        <taxon>Eubacteriales</taxon>
        <taxon>Oscillospiraceae</taxon>
        <taxon>Ruthenibacterium</taxon>
    </lineage>
</organism>
<keyword evidence="4 15" id="KW-0479">Metal-binding</keyword>
<dbReference type="UniPathway" id="UPA00219"/>
<feature type="binding site" evidence="14">
    <location>
        <begin position="184"/>
        <end position="185"/>
    </location>
    <ligand>
        <name>ATP</name>
        <dbReference type="ChEBI" id="CHEBI:30616"/>
    </ligand>
</feature>
<feature type="binding site" evidence="14">
    <location>
        <begin position="307"/>
        <end position="308"/>
    </location>
    <ligand>
        <name>ATP</name>
        <dbReference type="ChEBI" id="CHEBI:30616"/>
    </ligand>
</feature>
<dbReference type="SUPFAM" id="SSF52440">
    <property type="entry name" value="PreATP-grasp domain"/>
    <property type="match status" value="1"/>
</dbReference>
<dbReference type="SUPFAM" id="SSF56059">
    <property type="entry name" value="Glutathione synthetase ATP-binding domain-like"/>
    <property type="match status" value="1"/>
</dbReference>
<comment type="subcellular location">
    <subcellularLocation>
        <location evidence="12">Cytoplasm</location>
    </subcellularLocation>
</comment>
<dbReference type="AlphaFoldDB" id="A0A0D8IY49"/>
<evidence type="ECO:0000256" key="5">
    <source>
        <dbReference type="ARBA" id="ARBA00022741"/>
    </source>
</evidence>
<dbReference type="GO" id="GO:0008716">
    <property type="term" value="F:D-alanine-D-alanine ligase activity"/>
    <property type="evidence" value="ECO:0007669"/>
    <property type="project" value="UniProtKB-UniRule"/>
</dbReference>
<dbReference type="EMBL" id="WMZU01000024">
    <property type="protein sequence ID" value="MTS28298.1"/>
    <property type="molecule type" value="Genomic_DNA"/>
</dbReference>
<keyword evidence="20" id="KW-1185">Reference proteome</keyword>
<dbReference type="EMBL" id="JXXK01000018">
    <property type="protein sequence ID" value="KJF39414.1"/>
    <property type="molecule type" value="Genomic_DNA"/>
</dbReference>